<protein>
    <submittedName>
        <fullName evidence="1">ATP-dependent Clp protease ATP-binding subunit ClpX</fullName>
    </submittedName>
</protein>
<evidence type="ECO:0000313" key="1">
    <source>
        <dbReference type="EMBL" id="GER31182.1"/>
    </source>
</evidence>
<gene>
    <name evidence="1" type="ORF">STAS_07159</name>
</gene>
<name>A0A5A7PEP4_STRAF</name>
<dbReference type="GO" id="GO:0008233">
    <property type="term" value="F:peptidase activity"/>
    <property type="evidence" value="ECO:0007669"/>
    <property type="project" value="UniProtKB-KW"/>
</dbReference>
<dbReference type="SUPFAM" id="SSF56371">
    <property type="entry name" value="Ribosome inactivating proteins (RIP)"/>
    <property type="match status" value="1"/>
</dbReference>
<dbReference type="Gene3D" id="3.40.420.10">
    <property type="entry name" value="Ricin (A subunit), domain 1"/>
    <property type="match status" value="1"/>
</dbReference>
<dbReference type="GO" id="GO:0030598">
    <property type="term" value="F:rRNA N-glycosylase activity"/>
    <property type="evidence" value="ECO:0007669"/>
    <property type="project" value="InterPro"/>
</dbReference>
<proteinExistence type="predicted"/>
<dbReference type="InterPro" id="IPR001574">
    <property type="entry name" value="Ribosome_inactivat_prot"/>
</dbReference>
<keyword evidence="1" id="KW-0378">Hydrolase</keyword>
<dbReference type="Pfam" id="PF00161">
    <property type="entry name" value="RIP"/>
    <property type="match status" value="1"/>
</dbReference>
<dbReference type="GO" id="GO:0017148">
    <property type="term" value="P:negative regulation of translation"/>
    <property type="evidence" value="ECO:0007669"/>
    <property type="project" value="InterPro"/>
</dbReference>
<dbReference type="EMBL" id="BKCP01004439">
    <property type="protein sequence ID" value="GER31182.1"/>
    <property type="molecule type" value="Genomic_DNA"/>
</dbReference>
<dbReference type="AlphaFoldDB" id="A0A5A7PEP4"/>
<dbReference type="InterPro" id="IPR036041">
    <property type="entry name" value="Ribosome-inact_prot_sf"/>
</dbReference>
<keyword evidence="1" id="KW-0645">Protease</keyword>
<comment type="caution">
    <text evidence="1">The sequence shown here is derived from an EMBL/GenBank/DDBJ whole genome shotgun (WGS) entry which is preliminary data.</text>
</comment>
<organism evidence="1 2">
    <name type="scientific">Striga asiatica</name>
    <name type="common">Asiatic witchweed</name>
    <name type="synonym">Buchnera asiatica</name>
    <dbReference type="NCBI Taxonomy" id="4170"/>
    <lineage>
        <taxon>Eukaryota</taxon>
        <taxon>Viridiplantae</taxon>
        <taxon>Streptophyta</taxon>
        <taxon>Embryophyta</taxon>
        <taxon>Tracheophyta</taxon>
        <taxon>Spermatophyta</taxon>
        <taxon>Magnoliopsida</taxon>
        <taxon>eudicotyledons</taxon>
        <taxon>Gunneridae</taxon>
        <taxon>Pentapetalae</taxon>
        <taxon>asterids</taxon>
        <taxon>lamiids</taxon>
        <taxon>Lamiales</taxon>
        <taxon>Orobanchaceae</taxon>
        <taxon>Buchnereae</taxon>
        <taxon>Striga</taxon>
    </lineage>
</organism>
<evidence type="ECO:0000313" key="2">
    <source>
        <dbReference type="Proteomes" id="UP000325081"/>
    </source>
</evidence>
<dbReference type="GO" id="GO:0005524">
    <property type="term" value="F:ATP binding"/>
    <property type="evidence" value="ECO:0007669"/>
    <property type="project" value="UniProtKB-KW"/>
</dbReference>
<keyword evidence="1" id="KW-0547">Nucleotide-binding</keyword>
<keyword evidence="2" id="KW-1185">Reference proteome</keyword>
<sequence length="221" mass="25072">MVITVFVFAYGVEPRSILRWRSELIENIAVNGILKLPNEMATFKDICVEANDRRLFLRFKTCDLYLIAFKRDVETNRWQEMKASEDDSVLITEPADRLTMRSSYNALRSVDDKRQLNTNLSAFEDSVMDLLNPQYTANKMARTILRMLLEFPESTRLTQVEAYVGSDVYGGLIKGASDMIFFLLCSISANNLGDSEDPLQLAAFGLPTSDETLITRASEAR</sequence>
<dbReference type="GO" id="GO:0006508">
    <property type="term" value="P:proteolysis"/>
    <property type="evidence" value="ECO:0007669"/>
    <property type="project" value="UniProtKB-KW"/>
</dbReference>
<feature type="non-terminal residue" evidence="1">
    <location>
        <position position="221"/>
    </location>
</feature>
<reference evidence="2" key="1">
    <citation type="journal article" date="2019" name="Curr. Biol.">
        <title>Genome Sequence of Striga asiatica Provides Insight into the Evolution of Plant Parasitism.</title>
        <authorList>
            <person name="Yoshida S."/>
            <person name="Kim S."/>
            <person name="Wafula E.K."/>
            <person name="Tanskanen J."/>
            <person name="Kim Y.M."/>
            <person name="Honaas L."/>
            <person name="Yang Z."/>
            <person name="Spallek T."/>
            <person name="Conn C.E."/>
            <person name="Ichihashi Y."/>
            <person name="Cheong K."/>
            <person name="Cui S."/>
            <person name="Der J.P."/>
            <person name="Gundlach H."/>
            <person name="Jiao Y."/>
            <person name="Hori C."/>
            <person name="Ishida J.K."/>
            <person name="Kasahara H."/>
            <person name="Kiba T."/>
            <person name="Kim M.S."/>
            <person name="Koo N."/>
            <person name="Laohavisit A."/>
            <person name="Lee Y.H."/>
            <person name="Lumba S."/>
            <person name="McCourt P."/>
            <person name="Mortimer J.C."/>
            <person name="Mutuku J.M."/>
            <person name="Nomura T."/>
            <person name="Sasaki-Sekimoto Y."/>
            <person name="Seto Y."/>
            <person name="Wang Y."/>
            <person name="Wakatake T."/>
            <person name="Sakakibara H."/>
            <person name="Demura T."/>
            <person name="Yamaguchi S."/>
            <person name="Yoneyama K."/>
            <person name="Manabe R.I."/>
            <person name="Nelson D.C."/>
            <person name="Schulman A.H."/>
            <person name="Timko M.P."/>
            <person name="dePamphilis C.W."/>
            <person name="Choi D."/>
            <person name="Shirasu K."/>
        </authorList>
    </citation>
    <scope>NUCLEOTIDE SEQUENCE [LARGE SCALE GENOMIC DNA]</scope>
    <source>
        <strain evidence="2">cv. UVA1</strain>
    </source>
</reference>
<dbReference type="InterPro" id="IPR016138">
    <property type="entry name" value="Ribosome_inactivat_prot_sub1"/>
</dbReference>
<keyword evidence="1" id="KW-0067">ATP-binding</keyword>
<accession>A0A5A7PEP4</accession>
<dbReference type="Proteomes" id="UP000325081">
    <property type="component" value="Unassembled WGS sequence"/>
</dbReference>